<comment type="caution">
    <text evidence="1">The sequence shown here is derived from an EMBL/GenBank/DDBJ whole genome shotgun (WGS) entry which is preliminary data.</text>
</comment>
<sequence length="232" mass="27611">MKIIGFLKYVLPEYASDFESGKIFMQNLFYYKDEGVPDTLIKDLDEGVACHEKDPNNYIVLFQIEGESEIHQLKELKSLRHSKWKSDIENIKIHCFTIITSEDVESTEDGLYKFKTSYLDSLPTYSEKRIIYITLDPNHFVNTIKNQLLEKEYISYRMGPVEYFDTKHPLFDNFNDIDNVLDTVFYKPNLYTSQREYRIAIYGYMKQSIPYNNYSDIWTKIDNLHNIRIKSH</sequence>
<accession>A0ABW5WW61</accession>
<dbReference type="EMBL" id="JBHUOQ010000004">
    <property type="protein sequence ID" value="MFD2831050.1"/>
    <property type="molecule type" value="Genomic_DNA"/>
</dbReference>
<evidence type="ECO:0000313" key="2">
    <source>
        <dbReference type="Proteomes" id="UP001597519"/>
    </source>
</evidence>
<gene>
    <name evidence="1" type="ORF">ACFSX4_11300</name>
</gene>
<organism evidence="1 2">
    <name type="scientific">Corticicoccus populi</name>
    <dbReference type="NCBI Taxonomy" id="1812821"/>
    <lineage>
        <taxon>Bacteria</taxon>
        <taxon>Bacillati</taxon>
        <taxon>Bacillota</taxon>
        <taxon>Bacilli</taxon>
        <taxon>Bacillales</taxon>
        <taxon>Staphylococcaceae</taxon>
        <taxon>Corticicoccus</taxon>
    </lineage>
</organism>
<protein>
    <submittedName>
        <fullName evidence="1">Uncharacterized protein</fullName>
    </submittedName>
</protein>
<dbReference type="Proteomes" id="UP001597519">
    <property type="component" value="Unassembled WGS sequence"/>
</dbReference>
<dbReference type="RefSeq" id="WP_377774664.1">
    <property type="nucleotide sequence ID" value="NZ_JBHUOQ010000004.1"/>
</dbReference>
<keyword evidence="2" id="KW-1185">Reference proteome</keyword>
<evidence type="ECO:0000313" key="1">
    <source>
        <dbReference type="EMBL" id="MFD2831050.1"/>
    </source>
</evidence>
<name>A0ABW5WW61_9STAP</name>
<reference evidence="2" key="1">
    <citation type="journal article" date="2019" name="Int. J. Syst. Evol. Microbiol.">
        <title>The Global Catalogue of Microorganisms (GCM) 10K type strain sequencing project: providing services to taxonomists for standard genome sequencing and annotation.</title>
        <authorList>
            <consortium name="The Broad Institute Genomics Platform"/>
            <consortium name="The Broad Institute Genome Sequencing Center for Infectious Disease"/>
            <person name="Wu L."/>
            <person name="Ma J."/>
        </authorList>
    </citation>
    <scope>NUCLEOTIDE SEQUENCE [LARGE SCALE GENOMIC DNA]</scope>
    <source>
        <strain evidence="2">KCTC 33575</strain>
    </source>
</reference>
<proteinExistence type="predicted"/>